<keyword evidence="12" id="KW-0829">Tyrosine-protein kinase</keyword>
<evidence type="ECO:0000259" key="22">
    <source>
        <dbReference type="Pfam" id="PF13807"/>
    </source>
</evidence>
<dbReference type="Pfam" id="PF02706">
    <property type="entry name" value="Wzz"/>
    <property type="match status" value="1"/>
</dbReference>
<dbReference type="PATRIC" id="fig|206506.3.peg.1549"/>
<dbReference type="PANTHER" id="PTHR32309">
    <property type="entry name" value="TYROSINE-PROTEIN KINASE"/>
    <property type="match status" value="1"/>
</dbReference>
<evidence type="ECO:0000256" key="19">
    <source>
        <dbReference type="SAM" id="Phobius"/>
    </source>
</evidence>
<comment type="similarity">
    <text evidence="2">Belongs to the etk/wzc family.</text>
</comment>
<dbReference type="PANTHER" id="PTHR32309:SF32">
    <property type="entry name" value="TYROSINE-PROTEIN KINASE ETK-RELATED"/>
    <property type="match status" value="1"/>
</dbReference>
<evidence type="ECO:0000256" key="18">
    <source>
        <dbReference type="SAM" id="Coils"/>
    </source>
</evidence>
<dbReference type="NCBIfam" id="TIGR01007">
    <property type="entry name" value="eps_fam"/>
    <property type="match status" value="1"/>
</dbReference>
<evidence type="ECO:0000256" key="2">
    <source>
        <dbReference type="ARBA" id="ARBA00008883"/>
    </source>
</evidence>
<dbReference type="GO" id="GO:0042802">
    <property type="term" value="F:identical protein binding"/>
    <property type="evidence" value="ECO:0007669"/>
    <property type="project" value="UniProtKB-ARBA"/>
</dbReference>
<evidence type="ECO:0000256" key="15">
    <source>
        <dbReference type="ARBA" id="ARBA00054296"/>
    </source>
</evidence>
<keyword evidence="24" id="KW-1185">Reference proteome</keyword>
<evidence type="ECO:0000256" key="4">
    <source>
        <dbReference type="ARBA" id="ARBA00022519"/>
    </source>
</evidence>
<name>A0A171KTB1_9BURK</name>
<evidence type="ECO:0000259" key="20">
    <source>
        <dbReference type="Pfam" id="PF02706"/>
    </source>
</evidence>
<evidence type="ECO:0000256" key="13">
    <source>
        <dbReference type="ARBA" id="ARBA00023169"/>
    </source>
</evidence>
<dbReference type="Proteomes" id="UP000078084">
    <property type="component" value="Unassembled WGS sequence"/>
</dbReference>
<dbReference type="InterPro" id="IPR025669">
    <property type="entry name" value="AAA_dom"/>
</dbReference>
<evidence type="ECO:0000256" key="17">
    <source>
        <dbReference type="ARBA" id="ARBA00081049"/>
    </source>
</evidence>
<evidence type="ECO:0000256" key="7">
    <source>
        <dbReference type="ARBA" id="ARBA00022741"/>
    </source>
</evidence>
<comment type="function">
    <text evidence="15">Probably involved in polymerization and/or export of exopolysaccharide EPS I which functions as a virulence factor. May be involved in an ATP-dependent process in the pathway for EPS I production, possibly export of the trimeric repeat units across the inner membrane or their polymerization.</text>
</comment>
<dbReference type="EMBL" id="LBNE01000003">
    <property type="protein sequence ID" value="KKO72128.1"/>
    <property type="molecule type" value="Genomic_DNA"/>
</dbReference>
<evidence type="ECO:0000256" key="11">
    <source>
        <dbReference type="ARBA" id="ARBA00023136"/>
    </source>
</evidence>
<keyword evidence="11 19" id="KW-0472">Membrane</keyword>
<evidence type="ECO:0000313" key="24">
    <source>
        <dbReference type="Proteomes" id="UP000078084"/>
    </source>
</evidence>
<dbReference type="CDD" id="cd05387">
    <property type="entry name" value="BY-kinase"/>
    <property type="match status" value="1"/>
</dbReference>
<evidence type="ECO:0000313" key="23">
    <source>
        <dbReference type="EMBL" id="KKO72128.1"/>
    </source>
</evidence>
<evidence type="ECO:0000256" key="5">
    <source>
        <dbReference type="ARBA" id="ARBA00022679"/>
    </source>
</evidence>
<evidence type="ECO:0000256" key="12">
    <source>
        <dbReference type="ARBA" id="ARBA00023137"/>
    </source>
</evidence>
<dbReference type="STRING" id="206506.AAV32_07240"/>
<protein>
    <recommendedName>
        <fullName evidence="16">Putative tyrosine-protein kinase EpsB</fullName>
    </recommendedName>
    <alternativeName>
        <fullName evidence="17">EPS I polysaccharide export protein EpsB</fullName>
    </alternativeName>
</protein>
<dbReference type="SUPFAM" id="SSF52540">
    <property type="entry name" value="P-loop containing nucleoside triphosphate hydrolases"/>
    <property type="match status" value="1"/>
</dbReference>
<keyword evidence="3" id="KW-1003">Cell membrane</keyword>
<dbReference type="InterPro" id="IPR005702">
    <property type="entry name" value="Wzc-like_C"/>
</dbReference>
<comment type="caution">
    <text evidence="23">The sequence shown here is derived from an EMBL/GenBank/DDBJ whole genome shotgun (WGS) entry which is preliminary data.</text>
</comment>
<feature type="transmembrane region" description="Helical" evidence="19">
    <location>
        <begin position="30"/>
        <end position="50"/>
    </location>
</feature>
<dbReference type="AlphaFoldDB" id="A0A171KTB1"/>
<keyword evidence="7" id="KW-0547">Nucleotide-binding</keyword>
<keyword evidence="9" id="KW-0067">ATP-binding</keyword>
<feature type="domain" description="Polysaccharide chain length determinant N-terminal" evidence="20">
    <location>
        <begin position="15"/>
        <end position="106"/>
    </location>
</feature>
<dbReference type="FunFam" id="3.40.50.300:FF:000527">
    <property type="entry name" value="Tyrosine-protein kinase etk"/>
    <property type="match status" value="1"/>
</dbReference>
<evidence type="ECO:0000256" key="9">
    <source>
        <dbReference type="ARBA" id="ARBA00022840"/>
    </source>
</evidence>
<feature type="transmembrane region" description="Helical" evidence="19">
    <location>
        <begin position="446"/>
        <end position="470"/>
    </location>
</feature>
<dbReference type="GO" id="GO:0004713">
    <property type="term" value="F:protein tyrosine kinase activity"/>
    <property type="evidence" value="ECO:0007669"/>
    <property type="project" value="UniProtKB-KW"/>
</dbReference>
<evidence type="ECO:0000256" key="6">
    <source>
        <dbReference type="ARBA" id="ARBA00022692"/>
    </source>
</evidence>
<evidence type="ECO:0000259" key="21">
    <source>
        <dbReference type="Pfam" id="PF13614"/>
    </source>
</evidence>
<evidence type="ECO:0000256" key="16">
    <source>
        <dbReference type="ARBA" id="ARBA00067833"/>
    </source>
</evidence>
<dbReference type="InterPro" id="IPR050445">
    <property type="entry name" value="Bact_polysacc_biosynth/exp"/>
</dbReference>
<dbReference type="InterPro" id="IPR027417">
    <property type="entry name" value="P-loop_NTPase"/>
</dbReference>
<dbReference type="GO" id="GO:0005524">
    <property type="term" value="F:ATP binding"/>
    <property type="evidence" value="ECO:0007669"/>
    <property type="project" value="UniProtKB-KW"/>
</dbReference>
<evidence type="ECO:0000256" key="3">
    <source>
        <dbReference type="ARBA" id="ARBA00022475"/>
    </source>
</evidence>
<dbReference type="InterPro" id="IPR032807">
    <property type="entry name" value="GNVR"/>
</dbReference>
<dbReference type="InterPro" id="IPR003856">
    <property type="entry name" value="LPS_length_determ_N"/>
</dbReference>
<dbReference type="GO" id="GO:0005886">
    <property type="term" value="C:plasma membrane"/>
    <property type="evidence" value="ECO:0007669"/>
    <property type="project" value="UniProtKB-SubCell"/>
</dbReference>
<proteinExistence type="inferred from homology"/>
<dbReference type="Pfam" id="PF13614">
    <property type="entry name" value="AAA_31"/>
    <property type="match status" value="1"/>
</dbReference>
<comment type="subcellular location">
    <subcellularLocation>
        <location evidence="1">Cell inner membrane</location>
        <topology evidence="1">Multi-pass membrane protein</topology>
    </subcellularLocation>
</comment>
<evidence type="ECO:0000256" key="8">
    <source>
        <dbReference type="ARBA" id="ARBA00022777"/>
    </source>
</evidence>
<feature type="domain" description="Tyrosine-protein kinase G-rich" evidence="22">
    <location>
        <begin position="389"/>
        <end position="467"/>
    </location>
</feature>
<keyword evidence="5" id="KW-0808">Transferase</keyword>
<feature type="domain" description="AAA" evidence="21">
    <location>
        <begin position="552"/>
        <end position="681"/>
    </location>
</feature>
<dbReference type="Pfam" id="PF13807">
    <property type="entry name" value="GNVR"/>
    <property type="match status" value="1"/>
</dbReference>
<feature type="coiled-coil region" evidence="18">
    <location>
        <begin position="276"/>
        <end position="354"/>
    </location>
</feature>
<gene>
    <name evidence="23" type="ORF">AAV32_07240</name>
</gene>
<reference evidence="23 24" key="1">
    <citation type="submission" date="2015-04" db="EMBL/GenBank/DDBJ databases">
        <title>Genome sequence of Kerstersia gyiorum CG1.</title>
        <authorList>
            <person name="Greninger A.L."/>
            <person name="Kozyreva V."/>
            <person name="Chaturvedi V."/>
        </authorList>
    </citation>
    <scope>NUCLEOTIDE SEQUENCE [LARGE SCALE GENOMIC DNA]</scope>
    <source>
        <strain evidence="23 24">CG1</strain>
    </source>
</reference>
<accession>A0A171KTB1</accession>
<keyword evidence="6 19" id="KW-0812">Transmembrane</keyword>
<keyword evidence="10 19" id="KW-1133">Transmembrane helix</keyword>
<dbReference type="Gene3D" id="3.40.50.300">
    <property type="entry name" value="P-loop containing nucleotide triphosphate hydrolases"/>
    <property type="match status" value="1"/>
</dbReference>
<evidence type="ECO:0000256" key="14">
    <source>
        <dbReference type="ARBA" id="ARBA00053015"/>
    </source>
</evidence>
<evidence type="ECO:0000256" key="1">
    <source>
        <dbReference type="ARBA" id="ARBA00004429"/>
    </source>
</evidence>
<sequence>MTDSKNVRTGVGGSDEISLGEIFNALLQRWILIASIFIAVVVIGVAYALLARPVYQADALIQVEDQKGSALSGLSQLSEFIGVQQSSVAGELEILRSREVLLKAVQGTRADLLVEVDNRFPIIGDWLARRYADGGVAAPKLGLSGYAWGGEQVEVAEFNVPLSAWGQPFFVVASNNGYSLIDEDGKTLAEGLVGERVNFSINGQDATLALKVLQARPGTRFLVQKNSPYETAELIRQQLSATEAGKQSNVIRLRYEAYDQQFAQDLVNAIARAYLAQNVERRSAEARSSLQFLETQLPELKRTVDSMEESLSNYRSKSGTIAINKEAEGLLQQSISLENNRLELELKRDELLQRFKPEHPSVKAIQQQLAQVQQASNRLNGSIDKLPQAQKDLLRLERDAKVNTELYISLLNNAQELKIAEAGTVGNVRIIDFAVPNNKPVAPKKALIVAVSAVLGLMLGIFAALVMRFLRPAIQRSEQIEQGTGLTTYVTVPESDTQRRFRISTRRSRKMLSGEAAGANVLALSQPDDPAVESLRSLRTGLAFALMGAEGKVLVITGATAGVGKSFISTNLAALLAANGKRVLLVDTDLRRPRLAEYFAYERKENGLSNVLAGTAELDAVIRPIVQNLDVMPAGSTPPNPGELLLSDRFAEILKQLEGRYDHILLDTPPILPVADTLAVMQYAAVAFMVARAEQTTVNELRDAMAKLNSAGVAEPMKGVIFNGVRRNRLGYGSSYKYYYSYK</sequence>
<keyword evidence="13" id="KW-0270">Exopolysaccharide synthesis</keyword>
<keyword evidence="8" id="KW-0418">Kinase</keyword>
<organism evidence="23 24">
    <name type="scientific">Kerstersia gyiorum</name>
    <dbReference type="NCBI Taxonomy" id="206506"/>
    <lineage>
        <taxon>Bacteria</taxon>
        <taxon>Pseudomonadati</taxon>
        <taxon>Pseudomonadota</taxon>
        <taxon>Betaproteobacteria</taxon>
        <taxon>Burkholderiales</taxon>
        <taxon>Alcaligenaceae</taxon>
        <taxon>Kerstersia</taxon>
    </lineage>
</organism>
<comment type="catalytic activity">
    <reaction evidence="14">
        <text>L-tyrosyl-[protein] + ATP = O-phospho-L-tyrosyl-[protein] + ADP + H(+)</text>
        <dbReference type="Rhea" id="RHEA:10596"/>
        <dbReference type="Rhea" id="RHEA-COMP:10136"/>
        <dbReference type="Rhea" id="RHEA-COMP:20101"/>
        <dbReference type="ChEBI" id="CHEBI:15378"/>
        <dbReference type="ChEBI" id="CHEBI:30616"/>
        <dbReference type="ChEBI" id="CHEBI:46858"/>
        <dbReference type="ChEBI" id="CHEBI:61978"/>
        <dbReference type="ChEBI" id="CHEBI:456216"/>
    </reaction>
</comment>
<keyword evidence="4" id="KW-0997">Cell inner membrane</keyword>
<evidence type="ECO:0000256" key="10">
    <source>
        <dbReference type="ARBA" id="ARBA00022989"/>
    </source>
</evidence>
<dbReference type="GO" id="GO:0000271">
    <property type="term" value="P:polysaccharide biosynthetic process"/>
    <property type="evidence" value="ECO:0007669"/>
    <property type="project" value="UniProtKB-KW"/>
</dbReference>
<keyword evidence="18" id="KW-0175">Coiled coil</keyword>
<dbReference type="Pfam" id="PF23607">
    <property type="entry name" value="WZC_N"/>
    <property type="match status" value="1"/>
</dbReference>
<dbReference type="RefSeq" id="WP_068369710.1">
    <property type="nucleotide sequence ID" value="NZ_LBNE01000003.1"/>
</dbReference>